<keyword evidence="4 5" id="KW-0472">Membrane</keyword>
<keyword evidence="2 5" id="KW-0812">Transmembrane</keyword>
<evidence type="ECO:0008006" key="8">
    <source>
        <dbReference type="Google" id="ProtNLM"/>
    </source>
</evidence>
<evidence type="ECO:0000313" key="6">
    <source>
        <dbReference type="EMBL" id="SFF98531.1"/>
    </source>
</evidence>
<keyword evidence="7" id="KW-1185">Reference proteome</keyword>
<keyword evidence="3 5" id="KW-1133">Transmembrane helix</keyword>
<evidence type="ECO:0000256" key="4">
    <source>
        <dbReference type="ARBA" id="ARBA00023136"/>
    </source>
</evidence>
<dbReference type="RefSeq" id="WP_075327010.1">
    <property type="nucleotide sequence ID" value="NZ_FOOH01000018.1"/>
</dbReference>
<feature type="transmembrane region" description="Helical" evidence="5">
    <location>
        <begin position="64"/>
        <end position="83"/>
    </location>
</feature>
<accession>A0A1I2NAY0</accession>
<organism evidence="6 7">
    <name type="scientific">Salegentibacter agarivorans</name>
    <dbReference type="NCBI Taxonomy" id="345907"/>
    <lineage>
        <taxon>Bacteria</taxon>
        <taxon>Pseudomonadati</taxon>
        <taxon>Bacteroidota</taxon>
        <taxon>Flavobacteriia</taxon>
        <taxon>Flavobacteriales</taxon>
        <taxon>Flavobacteriaceae</taxon>
        <taxon>Salegentibacter</taxon>
    </lineage>
</organism>
<evidence type="ECO:0000256" key="1">
    <source>
        <dbReference type="ARBA" id="ARBA00004141"/>
    </source>
</evidence>
<feature type="transmembrane region" description="Helical" evidence="5">
    <location>
        <begin position="41"/>
        <end position="58"/>
    </location>
</feature>
<dbReference type="AlphaFoldDB" id="A0A1I2NAY0"/>
<dbReference type="Pfam" id="PF09685">
    <property type="entry name" value="MamF_MmsF"/>
    <property type="match status" value="1"/>
</dbReference>
<evidence type="ECO:0000256" key="5">
    <source>
        <dbReference type="SAM" id="Phobius"/>
    </source>
</evidence>
<sequence length="108" mass="12059">MKTVAEEGKTPAIVAYLTIIGTIIAYFMNNENKNPFASFHIRQAFGIHVTFYVLGVLVGLFDSWLISSAFYIFIAVLGIYGLVTAIQGEQKEVPILGAYFQKWFSTIN</sequence>
<reference evidence="7" key="1">
    <citation type="submission" date="2016-10" db="EMBL/GenBank/DDBJ databases">
        <authorList>
            <person name="Varghese N."/>
            <person name="Submissions S."/>
        </authorList>
    </citation>
    <scope>NUCLEOTIDE SEQUENCE [LARGE SCALE GENOMIC DNA]</scope>
    <source>
        <strain evidence="7">DSM 23515</strain>
    </source>
</reference>
<dbReference type="Proteomes" id="UP000199116">
    <property type="component" value="Unassembled WGS sequence"/>
</dbReference>
<proteinExistence type="predicted"/>
<evidence type="ECO:0000313" key="7">
    <source>
        <dbReference type="Proteomes" id="UP000199116"/>
    </source>
</evidence>
<dbReference type="EMBL" id="FOOH01000018">
    <property type="protein sequence ID" value="SFF98531.1"/>
    <property type="molecule type" value="Genomic_DNA"/>
</dbReference>
<gene>
    <name evidence="6" type="ORF">SAMN04488033_11858</name>
</gene>
<feature type="transmembrane region" description="Helical" evidence="5">
    <location>
        <begin position="12"/>
        <end position="29"/>
    </location>
</feature>
<evidence type="ECO:0000256" key="2">
    <source>
        <dbReference type="ARBA" id="ARBA00022692"/>
    </source>
</evidence>
<name>A0A1I2NAY0_9FLAO</name>
<evidence type="ECO:0000256" key="3">
    <source>
        <dbReference type="ARBA" id="ARBA00022989"/>
    </source>
</evidence>
<comment type="subcellular location">
    <subcellularLocation>
        <location evidence="1">Membrane</location>
        <topology evidence="1">Multi-pass membrane protein</topology>
    </subcellularLocation>
</comment>
<dbReference type="InterPro" id="IPR019109">
    <property type="entry name" value="MamF_MmsF"/>
</dbReference>
<protein>
    <recommendedName>
        <fullName evidence="8">Chloroplast import component protein (Tic20)</fullName>
    </recommendedName>
</protein>